<organism evidence="1 2">
    <name type="scientific">Nothophoma quercina</name>
    <dbReference type="NCBI Taxonomy" id="749835"/>
    <lineage>
        <taxon>Eukaryota</taxon>
        <taxon>Fungi</taxon>
        <taxon>Dikarya</taxon>
        <taxon>Ascomycota</taxon>
        <taxon>Pezizomycotina</taxon>
        <taxon>Dothideomycetes</taxon>
        <taxon>Pleosporomycetidae</taxon>
        <taxon>Pleosporales</taxon>
        <taxon>Pleosporineae</taxon>
        <taxon>Didymellaceae</taxon>
        <taxon>Nothophoma</taxon>
    </lineage>
</organism>
<dbReference type="Proteomes" id="UP001521222">
    <property type="component" value="Unassembled WGS sequence"/>
</dbReference>
<proteinExistence type="predicted"/>
<accession>A0ABR3QQC3</accession>
<gene>
    <name evidence="1" type="ORF">SLS59_008820</name>
</gene>
<keyword evidence="2" id="KW-1185">Reference proteome</keyword>
<reference evidence="1 2" key="1">
    <citation type="submission" date="2024-02" db="EMBL/GenBank/DDBJ databases">
        <title>De novo assembly and annotation of 12 fungi associated with fruit tree decline syndrome in Ontario, Canada.</title>
        <authorList>
            <person name="Sulman M."/>
            <person name="Ellouze W."/>
            <person name="Ilyukhin E."/>
        </authorList>
    </citation>
    <scope>NUCLEOTIDE SEQUENCE [LARGE SCALE GENOMIC DNA]</scope>
    <source>
        <strain evidence="1 2">M97-236</strain>
    </source>
</reference>
<dbReference type="EMBL" id="JAKIXB020000036">
    <property type="protein sequence ID" value="KAL1594198.1"/>
    <property type="molecule type" value="Genomic_DNA"/>
</dbReference>
<protein>
    <submittedName>
        <fullName evidence="1">Uncharacterized protein</fullName>
    </submittedName>
</protein>
<sequence>MASLQQRILDALKPHDNEDCTIDFNMLAVRRDNHSDVTKSKIAVVVYNNTTNSFLTIVSVQVAQAGLKKELDDKVDAMVFRTLKD</sequence>
<evidence type="ECO:0000313" key="1">
    <source>
        <dbReference type="EMBL" id="KAL1594198.1"/>
    </source>
</evidence>
<name>A0ABR3QQC3_9PLEO</name>
<comment type="caution">
    <text evidence="1">The sequence shown here is derived from an EMBL/GenBank/DDBJ whole genome shotgun (WGS) entry which is preliminary data.</text>
</comment>
<evidence type="ECO:0000313" key="2">
    <source>
        <dbReference type="Proteomes" id="UP001521222"/>
    </source>
</evidence>